<evidence type="ECO:0000313" key="12">
    <source>
        <dbReference type="Proteomes" id="UP000030645"/>
    </source>
</evidence>
<keyword evidence="9" id="KW-0503">Monooxygenase</keyword>
<keyword evidence="7" id="KW-0560">Oxidoreductase</keyword>
<evidence type="ECO:0000256" key="9">
    <source>
        <dbReference type="ARBA" id="ARBA00023033"/>
    </source>
</evidence>
<name>W9RTA2_9ROSA</name>
<evidence type="ECO:0000256" key="7">
    <source>
        <dbReference type="ARBA" id="ARBA00023002"/>
    </source>
</evidence>
<dbReference type="eggNOG" id="KOG0156">
    <property type="taxonomic scope" value="Eukaryota"/>
</dbReference>
<evidence type="ECO:0000313" key="11">
    <source>
        <dbReference type="EMBL" id="EXC07356.1"/>
    </source>
</evidence>
<evidence type="ECO:0000256" key="2">
    <source>
        <dbReference type="ARBA" id="ARBA00004370"/>
    </source>
</evidence>
<accession>W9RTA2</accession>
<reference evidence="12" key="1">
    <citation type="submission" date="2013-01" db="EMBL/GenBank/DDBJ databases">
        <title>Draft Genome Sequence of a Mulberry Tree, Morus notabilis C.K. Schneid.</title>
        <authorList>
            <person name="He N."/>
            <person name="Zhao S."/>
        </authorList>
    </citation>
    <scope>NUCLEOTIDE SEQUENCE</scope>
</reference>
<evidence type="ECO:0000256" key="8">
    <source>
        <dbReference type="ARBA" id="ARBA00023004"/>
    </source>
</evidence>
<evidence type="ECO:0000256" key="10">
    <source>
        <dbReference type="ARBA" id="ARBA00023136"/>
    </source>
</evidence>
<protein>
    <submittedName>
        <fullName evidence="11">Uncharacterized protein</fullName>
    </submittedName>
</protein>
<dbReference type="Proteomes" id="UP000030645">
    <property type="component" value="Unassembled WGS sequence"/>
</dbReference>
<keyword evidence="10" id="KW-0472">Membrane</keyword>
<keyword evidence="3" id="KW-0349">Heme</keyword>
<comment type="cofactor">
    <cofactor evidence="1">
        <name>heme</name>
        <dbReference type="ChEBI" id="CHEBI:30413"/>
    </cofactor>
</comment>
<comment type="subcellular location">
    <subcellularLocation>
        <location evidence="2">Membrane</location>
    </subcellularLocation>
</comment>
<evidence type="ECO:0000256" key="6">
    <source>
        <dbReference type="ARBA" id="ARBA00022989"/>
    </source>
</evidence>
<dbReference type="STRING" id="981085.W9RTA2"/>
<dbReference type="AlphaFoldDB" id="W9RTA2"/>
<dbReference type="InterPro" id="IPR050651">
    <property type="entry name" value="Plant_Cytochrome_P450_Monoox"/>
</dbReference>
<dbReference type="GO" id="GO:0004497">
    <property type="term" value="F:monooxygenase activity"/>
    <property type="evidence" value="ECO:0007669"/>
    <property type="project" value="UniProtKB-KW"/>
</dbReference>
<gene>
    <name evidence="11" type="ORF">L484_021265</name>
</gene>
<keyword evidence="12" id="KW-1185">Reference proteome</keyword>
<keyword evidence="4" id="KW-0812">Transmembrane</keyword>
<dbReference type="Gene3D" id="1.20.930.50">
    <property type="match status" value="1"/>
</dbReference>
<keyword evidence="6" id="KW-1133">Transmembrane helix</keyword>
<dbReference type="PANTHER" id="PTHR47947">
    <property type="entry name" value="CYTOCHROME P450 82C3-RELATED"/>
    <property type="match status" value="1"/>
</dbReference>
<dbReference type="GO" id="GO:0046872">
    <property type="term" value="F:metal ion binding"/>
    <property type="evidence" value="ECO:0007669"/>
    <property type="project" value="UniProtKB-KW"/>
</dbReference>
<evidence type="ECO:0000256" key="3">
    <source>
        <dbReference type="ARBA" id="ARBA00022617"/>
    </source>
</evidence>
<organism evidence="11 12">
    <name type="scientific">Morus notabilis</name>
    <dbReference type="NCBI Taxonomy" id="981085"/>
    <lineage>
        <taxon>Eukaryota</taxon>
        <taxon>Viridiplantae</taxon>
        <taxon>Streptophyta</taxon>
        <taxon>Embryophyta</taxon>
        <taxon>Tracheophyta</taxon>
        <taxon>Spermatophyta</taxon>
        <taxon>Magnoliopsida</taxon>
        <taxon>eudicotyledons</taxon>
        <taxon>Gunneridae</taxon>
        <taxon>Pentapetalae</taxon>
        <taxon>rosids</taxon>
        <taxon>fabids</taxon>
        <taxon>Rosales</taxon>
        <taxon>Moraceae</taxon>
        <taxon>Moreae</taxon>
        <taxon>Morus</taxon>
    </lineage>
</organism>
<keyword evidence="8" id="KW-0408">Iron</keyword>
<proteinExistence type="predicted"/>
<dbReference type="GO" id="GO:0016020">
    <property type="term" value="C:membrane"/>
    <property type="evidence" value="ECO:0007669"/>
    <property type="project" value="UniProtKB-SubCell"/>
</dbReference>
<keyword evidence="5" id="KW-0479">Metal-binding</keyword>
<evidence type="ECO:0000256" key="1">
    <source>
        <dbReference type="ARBA" id="ARBA00001971"/>
    </source>
</evidence>
<evidence type="ECO:0000256" key="5">
    <source>
        <dbReference type="ARBA" id="ARBA00022723"/>
    </source>
</evidence>
<evidence type="ECO:0000256" key="4">
    <source>
        <dbReference type="ARBA" id="ARBA00022692"/>
    </source>
</evidence>
<dbReference type="PANTHER" id="PTHR47947:SF26">
    <property type="entry name" value="CYTOCHROME P450"/>
    <property type="match status" value="1"/>
</dbReference>
<sequence length="86" mass="9869">MFGFAPHALFWREIRKIAMVELLSNRRPELLKHIQISKVASFVKELPKHCRLPNCSFGPSFGRDEVMVFGLTLNMILRMLAGEALL</sequence>
<dbReference type="EMBL" id="KE345585">
    <property type="protein sequence ID" value="EXC07356.1"/>
    <property type="molecule type" value="Genomic_DNA"/>
</dbReference>